<keyword evidence="4" id="KW-0032">Aminotransferase</keyword>
<dbReference type="AlphaFoldDB" id="A0A939LVB5"/>
<dbReference type="EMBL" id="JAGDYL010000001">
    <property type="protein sequence ID" value="MBO1803853.1"/>
    <property type="molecule type" value="Genomic_DNA"/>
</dbReference>
<organism evidence="4 5">
    <name type="scientific">Leucobacter ruminantium</name>
    <dbReference type="NCBI Taxonomy" id="1289170"/>
    <lineage>
        <taxon>Bacteria</taxon>
        <taxon>Bacillati</taxon>
        <taxon>Actinomycetota</taxon>
        <taxon>Actinomycetes</taxon>
        <taxon>Micrococcales</taxon>
        <taxon>Microbacteriaceae</taxon>
        <taxon>Leucobacter</taxon>
    </lineage>
</organism>
<dbReference type="PIRSF" id="PIRSF000521">
    <property type="entry name" value="Transaminase_4ab_Lys_Orn"/>
    <property type="match status" value="1"/>
</dbReference>
<dbReference type="InterPro" id="IPR049704">
    <property type="entry name" value="Aminotrans_3_PPA_site"/>
</dbReference>
<evidence type="ECO:0000256" key="3">
    <source>
        <dbReference type="RuleBase" id="RU003560"/>
    </source>
</evidence>
<comment type="caution">
    <text evidence="4">The sequence shown here is derived from an EMBL/GenBank/DDBJ whole genome shotgun (WGS) entry which is preliminary data.</text>
</comment>
<sequence>MQHEELIRRDAAAVAGVEKLRFYPATMRSGSGAKLTDLDGREYIDLTATWTAAGLGYGHPRVAEAVRQALGGQPGSGLSIMHENAVLLAERLLELVPGSGDRRVYIGHAGSDACDVALRCARQATGKPRVVAFQHSYHGGFGLAQSVSGVLVEGGAEPDPGAVFVPYPNPFRPHAGTVEASVDDSLRLVEEALACGDVAIVAVEPILSDGGFVVPPEGFLSRLADLVQSTGTLLMVDEVKMGLARPGLMHAYDHEGVTPDIVCFGKSLGGGLPIGAAVGPAWVLDAPPASALLTMAGNSVCSAAALAVLDELVEHGYAARAARLGEHFMGRLRELQSGGGSQDGRSARYIGDVRGHGLCIGLELVKDRASNGIAPEFTRKVVYRMWQLGVTVFSVGANVLEITPPLVIEEEEIDRAVTVIDQAICDVADGLVSDEEVAPYSGW</sequence>
<dbReference type="PROSITE" id="PS00600">
    <property type="entry name" value="AA_TRANSFER_CLASS_3"/>
    <property type="match status" value="1"/>
</dbReference>
<protein>
    <submittedName>
        <fullName evidence="4">Aspartate aminotransferase family protein</fullName>
    </submittedName>
</protein>
<keyword evidence="4" id="KW-0808">Transferase</keyword>
<proteinExistence type="inferred from homology"/>
<name>A0A939LVB5_9MICO</name>
<dbReference type="PANTHER" id="PTHR45688:SF13">
    <property type="entry name" value="ALANINE--GLYOXYLATE AMINOTRANSFERASE 2-LIKE"/>
    <property type="match status" value="1"/>
</dbReference>
<dbReference type="Gene3D" id="3.40.640.10">
    <property type="entry name" value="Type I PLP-dependent aspartate aminotransferase-like (Major domain)"/>
    <property type="match status" value="1"/>
</dbReference>
<dbReference type="Proteomes" id="UP000664398">
    <property type="component" value="Unassembled WGS sequence"/>
</dbReference>
<dbReference type="InterPro" id="IPR015424">
    <property type="entry name" value="PyrdxlP-dep_Trfase"/>
</dbReference>
<accession>A0A939LVB5</accession>
<evidence type="ECO:0000313" key="4">
    <source>
        <dbReference type="EMBL" id="MBO1803853.1"/>
    </source>
</evidence>
<dbReference type="Pfam" id="PF00202">
    <property type="entry name" value="Aminotran_3"/>
    <property type="match status" value="1"/>
</dbReference>
<dbReference type="SUPFAM" id="SSF53383">
    <property type="entry name" value="PLP-dependent transferases"/>
    <property type="match status" value="1"/>
</dbReference>
<dbReference type="CDD" id="cd00610">
    <property type="entry name" value="OAT_like"/>
    <property type="match status" value="1"/>
</dbReference>
<keyword evidence="2 3" id="KW-0663">Pyridoxal phosphate</keyword>
<reference evidence="4" key="1">
    <citation type="submission" date="2021-03" db="EMBL/GenBank/DDBJ databases">
        <title>Leucobacter chromiisoli sp. nov., isolated from chromium-containing soil of chemical plant.</title>
        <authorList>
            <person name="Xu Z."/>
        </authorList>
    </citation>
    <scope>NUCLEOTIDE SEQUENCE</scope>
    <source>
        <strain evidence="4">A2</strain>
    </source>
</reference>
<comment type="similarity">
    <text evidence="1 3">Belongs to the class-III pyridoxal-phosphate-dependent aminotransferase family.</text>
</comment>
<dbReference type="InterPro" id="IPR015422">
    <property type="entry name" value="PyrdxlP-dep_Trfase_small"/>
</dbReference>
<evidence type="ECO:0000313" key="5">
    <source>
        <dbReference type="Proteomes" id="UP000664398"/>
    </source>
</evidence>
<evidence type="ECO:0000256" key="1">
    <source>
        <dbReference type="ARBA" id="ARBA00008954"/>
    </source>
</evidence>
<dbReference type="InterPro" id="IPR005814">
    <property type="entry name" value="Aminotrans_3"/>
</dbReference>
<keyword evidence="5" id="KW-1185">Reference proteome</keyword>
<dbReference type="GO" id="GO:0008483">
    <property type="term" value="F:transaminase activity"/>
    <property type="evidence" value="ECO:0007669"/>
    <property type="project" value="UniProtKB-KW"/>
</dbReference>
<dbReference type="PANTHER" id="PTHR45688">
    <property type="match status" value="1"/>
</dbReference>
<dbReference type="GO" id="GO:0030170">
    <property type="term" value="F:pyridoxal phosphate binding"/>
    <property type="evidence" value="ECO:0007669"/>
    <property type="project" value="InterPro"/>
</dbReference>
<dbReference type="RefSeq" id="WP_208044336.1">
    <property type="nucleotide sequence ID" value="NZ_JAGDYL010000001.1"/>
</dbReference>
<evidence type="ECO:0000256" key="2">
    <source>
        <dbReference type="ARBA" id="ARBA00022898"/>
    </source>
</evidence>
<gene>
    <name evidence="4" type="ORF">J4H91_00770</name>
</gene>
<dbReference type="InterPro" id="IPR015421">
    <property type="entry name" value="PyrdxlP-dep_Trfase_major"/>
</dbReference>
<dbReference type="Gene3D" id="3.90.1150.10">
    <property type="entry name" value="Aspartate Aminotransferase, domain 1"/>
    <property type="match status" value="1"/>
</dbReference>